<dbReference type="Pfam" id="PF00703">
    <property type="entry name" value="Glyco_hydro_2"/>
    <property type="match status" value="1"/>
</dbReference>
<proteinExistence type="inferred from homology"/>
<dbReference type="PROSITE" id="PS00719">
    <property type="entry name" value="GLYCOSYL_HYDROL_F2_1"/>
    <property type="match status" value="1"/>
</dbReference>
<dbReference type="SMART" id="SM01038">
    <property type="entry name" value="Bgal_small_N"/>
    <property type="match status" value="1"/>
</dbReference>
<evidence type="ECO:0000256" key="4">
    <source>
        <dbReference type="ARBA" id="ARBA00013303"/>
    </source>
</evidence>
<evidence type="ECO:0000256" key="3">
    <source>
        <dbReference type="ARBA" id="ARBA00012756"/>
    </source>
</evidence>
<dbReference type="PANTHER" id="PTHR46323">
    <property type="entry name" value="BETA-GALACTOSIDASE"/>
    <property type="match status" value="1"/>
</dbReference>
<dbReference type="Gene3D" id="2.60.40.10">
    <property type="entry name" value="Immunoglobulins"/>
    <property type="match status" value="2"/>
</dbReference>
<evidence type="ECO:0000256" key="7">
    <source>
        <dbReference type="ARBA" id="ARBA00032230"/>
    </source>
</evidence>
<evidence type="ECO:0000256" key="5">
    <source>
        <dbReference type="ARBA" id="ARBA00022801"/>
    </source>
</evidence>
<dbReference type="SUPFAM" id="SSF51445">
    <property type="entry name" value="(Trans)glycosidases"/>
    <property type="match status" value="1"/>
</dbReference>
<dbReference type="InterPro" id="IPR013783">
    <property type="entry name" value="Ig-like_fold"/>
</dbReference>
<dbReference type="InterPro" id="IPR014718">
    <property type="entry name" value="GH-type_carb-bd"/>
</dbReference>
<protein>
    <recommendedName>
        <fullName evidence="4 8">Beta-galactosidase</fullName>
        <ecNumber evidence="3 8">3.2.1.23</ecNumber>
    </recommendedName>
    <alternativeName>
        <fullName evidence="7 8">Lactase</fullName>
    </alternativeName>
</protein>
<dbReference type="EMBL" id="QVLV01000012">
    <property type="protein sequence ID" value="RGE58283.1"/>
    <property type="molecule type" value="Genomic_DNA"/>
</dbReference>
<name>A0A3E3I1D1_9FIRM</name>
<dbReference type="InterPro" id="IPR017853">
    <property type="entry name" value="GH"/>
</dbReference>
<dbReference type="Pfam" id="PF16353">
    <property type="entry name" value="LacZ_4"/>
    <property type="match status" value="1"/>
</dbReference>
<dbReference type="GO" id="GO:0005990">
    <property type="term" value="P:lactose catabolic process"/>
    <property type="evidence" value="ECO:0007669"/>
    <property type="project" value="TreeGrafter"/>
</dbReference>
<evidence type="ECO:0000259" key="9">
    <source>
        <dbReference type="SMART" id="SM01038"/>
    </source>
</evidence>
<organism evidence="10 11">
    <name type="scientific">Eisenbergiella massiliensis</name>
    <dbReference type="NCBI Taxonomy" id="1720294"/>
    <lineage>
        <taxon>Bacteria</taxon>
        <taxon>Bacillati</taxon>
        <taxon>Bacillota</taxon>
        <taxon>Clostridia</taxon>
        <taxon>Lachnospirales</taxon>
        <taxon>Lachnospiraceae</taxon>
        <taxon>Eisenbergiella</taxon>
    </lineage>
</organism>
<comment type="caution">
    <text evidence="10">The sequence shown here is derived from an EMBL/GenBank/DDBJ whole genome shotgun (WGS) entry which is preliminary data.</text>
</comment>
<dbReference type="InterPro" id="IPR036156">
    <property type="entry name" value="Beta-gal/glucu_dom_sf"/>
</dbReference>
<dbReference type="SUPFAM" id="SSF74650">
    <property type="entry name" value="Galactose mutarotase-like"/>
    <property type="match status" value="1"/>
</dbReference>
<accession>A0A3E3I1D1</accession>
<evidence type="ECO:0000256" key="8">
    <source>
        <dbReference type="RuleBase" id="RU361154"/>
    </source>
</evidence>
<dbReference type="EC" id="3.2.1.23" evidence="3 8"/>
<dbReference type="GO" id="GO:0004565">
    <property type="term" value="F:beta-galactosidase activity"/>
    <property type="evidence" value="ECO:0007669"/>
    <property type="project" value="UniProtKB-EC"/>
</dbReference>
<evidence type="ECO:0000256" key="1">
    <source>
        <dbReference type="ARBA" id="ARBA00001412"/>
    </source>
</evidence>
<dbReference type="SUPFAM" id="SSF49303">
    <property type="entry name" value="beta-Galactosidase/glucuronidase domain"/>
    <property type="match status" value="2"/>
</dbReference>
<dbReference type="Gene3D" id="2.60.120.260">
    <property type="entry name" value="Galactose-binding domain-like"/>
    <property type="match status" value="1"/>
</dbReference>
<dbReference type="Gene3D" id="2.70.98.10">
    <property type="match status" value="1"/>
</dbReference>
<keyword evidence="11" id="KW-1185">Reference proteome</keyword>
<dbReference type="Pfam" id="PF02837">
    <property type="entry name" value="Glyco_hydro_2_N"/>
    <property type="match status" value="1"/>
</dbReference>
<dbReference type="InterPro" id="IPR023230">
    <property type="entry name" value="Glyco_hydro_2_CS"/>
</dbReference>
<dbReference type="Pfam" id="PF02836">
    <property type="entry name" value="Glyco_hydro_2_C"/>
    <property type="match status" value="1"/>
</dbReference>
<evidence type="ECO:0000313" key="10">
    <source>
        <dbReference type="EMBL" id="RGE58283.1"/>
    </source>
</evidence>
<dbReference type="Pfam" id="PF02929">
    <property type="entry name" value="Bgal_small_N"/>
    <property type="match status" value="1"/>
</dbReference>
<dbReference type="Gene3D" id="3.20.20.80">
    <property type="entry name" value="Glycosidases"/>
    <property type="match status" value="1"/>
</dbReference>
<dbReference type="InterPro" id="IPR006101">
    <property type="entry name" value="Glyco_hydro_2"/>
</dbReference>
<dbReference type="GO" id="GO:0030246">
    <property type="term" value="F:carbohydrate binding"/>
    <property type="evidence" value="ECO:0007669"/>
    <property type="project" value="InterPro"/>
</dbReference>
<dbReference type="PRINTS" id="PR00132">
    <property type="entry name" value="GLHYDRLASE2"/>
</dbReference>
<dbReference type="AlphaFoldDB" id="A0A3E3I1D1"/>
<dbReference type="InterPro" id="IPR004199">
    <property type="entry name" value="B-gal_small/dom_5"/>
</dbReference>
<dbReference type="SUPFAM" id="SSF49785">
    <property type="entry name" value="Galactose-binding domain-like"/>
    <property type="match status" value="1"/>
</dbReference>
<dbReference type="InterPro" id="IPR050347">
    <property type="entry name" value="Bact_Beta-galactosidase"/>
</dbReference>
<dbReference type="PROSITE" id="PS00608">
    <property type="entry name" value="GLYCOSYL_HYDROL_F2_2"/>
    <property type="match status" value="1"/>
</dbReference>
<dbReference type="InterPro" id="IPR006104">
    <property type="entry name" value="Glyco_hydro_2_N"/>
</dbReference>
<keyword evidence="6 8" id="KW-0326">Glycosidase</keyword>
<dbReference type="PANTHER" id="PTHR46323:SF2">
    <property type="entry name" value="BETA-GALACTOSIDASE"/>
    <property type="match status" value="1"/>
</dbReference>
<evidence type="ECO:0000256" key="2">
    <source>
        <dbReference type="ARBA" id="ARBA00007401"/>
    </source>
</evidence>
<sequence>MLHTAAYKKMEEIFTMNSKLLQENGFMPWEQNPECFRINKRAPHSDIIPFPSLEDALSWNKAARRVTDLNGIWKFRYFENPDQCDAAYPEGLEMVMDTHNWGHIRVPANWQMEGYDYPQYVNVKYPWEMTEDIMPPEIPRVYNPVGIYERSFFAEKKDGERMYLRFEGIESCGEVYVNGSFVGYSEGSFTPAEYDITDYAVDGENQLVVKVLRWCDGSWLEDQDFWRLSGIFRDVALYTLPEVHIGDWKVDALLDENYQDGILNVEAALEGKADGCRVRLELYSPKGRQLLDSPETGVKDGKAAFSLQVETPWQWSAESPVLYTVVLYLENEGEETILAARCGFRTFELKDGLMMLNNKRIVFKGANRHEFGAEFGRAITREAMLKDVLAMKRNNINAVRTSHYPNHPYWYELCDEYGLYVIDETNLETHGSWTYGVPEEEQPDMLPGSNPRWTGAVLDRVADMYYRDRNHPSVLIWSLGNESFCGTNFRKMADFLRTHDSTRLVHYEGQCHCQGYEDVTDMISTMYTPVEQWVKYEDTNPEKPAILCEYAHAMGNSCGSLIKYTEAFEKYSKLQGGFIWDFVDQAILTKDKNGKDYLGYGGDFGEGYTDGIFCGNGLMFADRTETPKIKETRICYQNMKFADADWETGEVTICNRSLFTDLSAYRFVWTLVLDEVSCAQGSVDVKCAPGETVKVRLPFAGELKKWKEAGRACLEAFLNMEAQLKEDTAWARAGYAVAKGQFITGSRESLLTEKKEGSSLRVTENFGTLIITGSDFEYRFSKRSGDFYSIRRGGKEYLKAPLECNFWRASTDNDRGSKQSYRSMIWRYAGANAAKWTNQGKVSGEAVEVEMKFILPTTSQAVMETKITIRPDGSILFDNTYKGGENLPDIPEAGLLFTLPESFDRFEWHGRGEHENYIDRNSSAFVGTYRSKVTDRMVPYLMPQECGNMTGVRRLTVMSRCGASLTFTGIPEVEANVLPYTPEEMELAAHQKDLLPSDKTVVRINYRQTGVGGDDTWSLNARAHEEFRIKGDGTYHFVFEVKPE</sequence>
<feature type="domain" description="Beta galactosidase small chain/" evidence="9">
    <location>
        <begin position="770"/>
        <end position="1042"/>
    </location>
</feature>
<evidence type="ECO:0000313" key="11">
    <source>
        <dbReference type="Proteomes" id="UP000260812"/>
    </source>
</evidence>
<evidence type="ECO:0000256" key="6">
    <source>
        <dbReference type="ARBA" id="ARBA00023295"/>
    </source>
</evidence>
<dbReference type="InterPro" id="IPR011013">
    <property type="entry name" value="Gal_mutarotase_sf_dom"/>
</dbReference>
<comment type="catalytic activity">
    <reaction evidence="1 8">
        <text>Hydrolysis of terminal non-reducing beta-D-galactose residues in beta-D-galactosides.</text>
        <dbReference type="EC" id="3.2.1.23"/>
    </reaction>
</comment>
<dbReference type="Proteomes" id="UP000260812">
    <property type="component" value="Unassembled WGS sequence"/>
</dbReference>
<dbReference type="InterPro" id="IPR023232">
    <property type="entry name" value="Glyco_hydro_2_AS"/>
</dbReference>
<gene>
    <name evidence="10" type="ORF">DXC51_17480</name>
</gene>
<dbReference type="InterPro" id="IPR032312">
    <property type="entry name" value="LacZ_4"/>
</dbReference>
<dbReference type="InterPro" id="IPR006102">
    <property type="entry name" value="Ig-like_GH2"/>
</dbReference>
<dbReference type="GO" id="GO:0009341">
    <property type="term" value="C:beta-galactosidase complex"/>
    <property type="evidence" value="ECO:0007669"/>
    <property type="project" value="InterPro"/>
</dbReference>
<dbReference type="InterPro" id="IPR006103">
    <property type="entry name" value="Glyco_hydro_2_cat"/>
</dbReference>
<comment type="similarity">
    <text evidence="2 8">Belongs to the glycosyl hydrolase 2 family.</text>
</comment>
<keyword evidence="5 8" id="KW-0378">Hydrolase</keyword>
<dbReference type="InterPro" id="IPR008979">
    <property type="entry name" value="Galactose-bd-like_sf"/>
</dbReference>
<reference evidence="10 11" key="1">
    <citation type="submission" date="2018-08" db="EMBL/GenBank/DDBJ databases">
        <title>A genome reference for cultivated species of the human gut microbiota.</title>
        <authorList>
            <person name="Zou Y."/>
            <person name="Xue W."/>
            <person name="Luo G."/>
        </authorList>
    </citation>
    <scope>NUCLEOTIDE SEQUENCE [LARGE SCALE GENOMIC DNA]</scope>
    <source>
        <strain evidence="10 11">TF05-5AC</strain>
    </source>
</reference>